<reference evidence="1 2" key="1">
    <citation type="submission" date="2016-11" db="EMBL/GenBank/DDBJ databases">
        <authorList>
            <person name="Jaros S."/>
            <person name="Januszkiewicz K."/>
            <person name="Wedrychowicz H."/>
        </authorList>
    </citation>
    <scope>NUCLEOTIDE SEQUENCE [LARGE SCALE GENOMIC DNA]</scope>
    <source>
        <strain evidence="1 2">DSM 3089</strain>
    </source>
</reference>
<dbReference type="OrthoDB" id="2063096at2"/>
<evidence type="ECO:0000313" key="1">
    <source>
        <dbReference type="EMBL" id="SHH99002.1"/>
    </source>
</evidence>
<dbReference type="STRING" id="1121306.SAMN02745196_02238"/>
<gene>
    <name evidence="1" type="ORF">SAMN02745196_02238</name>
</gene>
<evidence type="ECO:0000313" key="2">
    <source>
        <dbReference type="Proteomes" id="UP000184526"/>
    </source>
</evidence>
<dbReference type="EMBL" id="FQXP01000008">
    <property type="protein sequence ID" value="SHH99002.1"/>
    <property type="molecule type" value="Genomic_DNA"/>
</dbReference>
<sequence length="192" mass="21108">MNKKKLTTIVTAAVMGTMIVIGGTLAWFTDKGETTNVVTFGNVDIKLEETQKDGNLSEKGLKFENIVPGDKFKKDPTITNIGKNDCYIRAKITFTEGAPIGADSLDIKSAEWKKGSDGYYYYKGVVKNGMNVVLFNEVKIPGELGNNVADKTFNIKVDAEAIQSDNFEVNFESDTPWGTTPITAETYKEPTK</sequence>
<dbReference type="AlphaFoldDB" id="A0A1M5XH96"/>
<dbReference type="InterPro" id="IPR022121">
    <property type="entry name" value="Peptidase_M73_camelysin"/>
</dbReference>
<keyword evidence="2" id="KW-1185">Reference proteome</keyword>
<dbReference type="Pfam" id="PF12389">
    <property type="entry name" value="Peptidase_M73"/>
    <property type="match status" value="1"/>
</dbReference>
<protein>
    <submittedName>
        <fullName evidence="1">SipW-cognate class signal peptide</fullName>
    </submittedName>
</protein>
<dbReference type="InterPro" id="IPR023833">
    <property type="entry name" value="Signal_pept_SipW-depend-type"/>
</dbReference>
<dbReference type="NCBIfam" id="TIGR04088">
    <property type="entry name" value="cognate_SipW"/>
    <property type="match status" value="1"/>
</dbReference>
<name>A0A1M5XH96_9CLOT</name>
<accession>A0A1M5XH96</accession>
<dbReference type="RefSeq" id="WP_072832099.1">
    <property type="nucleotide sequence ID" value="NZ_FQXP01000008.1"/>
</dbReference>
<proteinExistence type="predicted"/>
<organism evidence="1 2">
    <name type="scientific">Clostridium collagenovorans DSM 3089</name>
    <dbReference type="NCBI Taxonomy" id="1121306"/>
    <lineage>
        <taxon>Bacteria</taxon>
        <taxon>Bacillati</taxon>
        <taxon>Bacillota</taxon>
        <taxon>Clostridia</taxon>
        <taxon>Eubacteriales</taxon>
        <taxon>Clostridiaceae</taxon>
        <taxon>Clostridium</taxon>
    </lineage>
</organism>
<dbReference type="Proteomes" id="UP000184526">
    <property type="component" value="Unassembled WGS sequence"/>
</dbReference>